<protein>
    <submittedName>
        <fullName evidence="1">Uncharacterized protein</fullName>
    </submittedName>
</protein>
<reference evidence="1 2" key="1">
    <citation type="submission" date="2023-07" db="EMBL/GenBank/DDBJ databases">
        <title>Sorghum-associated microbial communities from plants grown in Nebraska, USA.</title>
        <authorList>
            <person name="Schachtman D."/>
        </authorList>
    </citation>
    <scope>NUCLEOTIDE SEQUENCE [LARGE SCALE GENOMIC DNA]</scope>
    <source>
        <strain evidence="1 2">DS1607</strain>
    </source>
</reference>
<sequence>MKRSLKPVESKSLATQIIDAYVVTIQEIRLMVQAIAASRPLCMVLSALLGAQGLRHFL</sequence>
<proteinExistence type="predicted"/>
<dbReference type="RefSeq" id="WP_307690528.1">
    <property type="nucleotide sequence ID" value="NZ_JAUSRO010000009.1"/>
</dbReference>
<evidence type="ECO:0000313" key="2">
    <source>
        <dbReference type="Proteomes" id="UP001226867"/>
    </source>
</evidence>
<dbReference type="EMBL" id="JAUSRO010000009">
    <property type="protein sequence ID" value="MDP9900720.1"/>
    <property type="molecule type" value="Genomic_DNA"/>
</dbReference>
<keyword evidence="2" id="KW-1185">Reference proteome</keyword>
<organism evidence="1 2">
    <name type="scientific">Variovorax ginsengisoli</name>
    <dbReference type="NCBI Taxonomy" id="363844"/>
    <lineage>
        <taxon>Bacteria</taxon>
        <taxon>Pseudomonadati</taxon>
        <taxon>Pseudomonadota</taxon>
        <taxon>Betaproteobacteria</taxon>
        <taxon>Burkholderiales</taxon>
        <taxon>Comamonadaceae</taxon>
        <taxon>Variovorax</taxon>
    </lineage>
</organism>
<comment type="caution">
    <text evidence="1">The sequence shown here is derived from an EMBL/GenBank/DDBJ whole genome shotgun (WGS) entry which is preliminary data.</text>
</comment>
<accession>A0ABT9S8P1</accession>
<gene>
    <name evidence="1" type="ORF">J2W36_002986</name>
</gene>
<dbReference type="Proteomes" id="UP001226867">
    <property type="component" value="Unassembled WGS sequence"/>
</dbReference>
<name>A0ABT9S8P1_9BURK</name>
<evidence type="ECO:0000313" key="1">
    <source>
        <dbReference type="EMBL" id="MDP9900720.1"/>
    </source>
</evidence>